<keyword evidence="11 18" id="KW-0812">Transmembrane</keyword>
<dbReference type="STRING" id="283737.SAMN05660453_0766"/>
<gene>
    <name evidence="20" type="ORF">SAMN05660453_0766</name>
</gene>
<evidence type="ECO:0000256" key="6">
    <source>
        <dbReference type="ARBA" id="ARBA00012487"/>
    </source>
</evidence>
<evidence type="ECO:0000256" key="8">
    <source>
        <dbReference type="ARBA" id="ARBA00022475"/>
    </source>
</evidence>
<dbReference type="Pfam" id="PF01148">
    <property type="entry name" value="CTP_transf_1"/>
    <property type="match status" value="1"/>
</dbReference>
<comment type="subcellular location">
    <subcellularLocation>
        <location evidence="2">Cell membrane</location>
        <topology evidence="2">Multi-pass membrane protein</topology>
    </subcellularLocation>
</comment>
<dbReference type="EMBL" id="FOLI01000002">
    <property type="protein sequence ID" value="SFB97395.1"/>
    <property type="molecule type" value="Genomic_DNA"/>
</dbReference>
<dbReference type="AlphaFoldDB" id="A0A1I1FDE8"/>
<evidence type="ECO:0000313" key="20">
    <source>
        <dbReference type="EMBL" id="SFB97395.1"/>
    </source>
</evidence>
<dbReference type="UniPathway" id="UPA00557">
    <property type="reaction ID" value="UER00614"/>
</dbReference>
<name>A0A1I1FDE8_9LACO</name>
<comment type="catalytic activity">
    <reaction evidence="1 18">
        <text>a 1,2-diacyl-sn-glycero-3-phosphate + CTP + H(+) = a CDP-1,2-diacyl-sn-glycerol + diphosphate</text>
        <dbReference type="Rhea" id="RHEA:16229"/>
        <dbReference type="ChEBI" id="CHEBI:15378"/>
        <dbReference type="ChEBI" id="CHEBI:33019"/>
        <dbReference type="ChEBI" id="CHEBI:37563"/>
        <dbReference type="ChEBI" id="CHEBI:58332"/>
        <dbReference type="ChEBI" id="CHEBI:58608"/>
        <dbReference type="EC" id="2.7.7.41"/>
    </reaction>
</comment>
<keyword evidence="17" id="KW-1208">Phospholipid metabolism</keyword>
<protein>
    <recommendedName>
        <fullName evidence="7 18">Phosphatidate cytidylyltransferase</fullName>
        <ecNumber evidence="6 18">2.7.7.41</ecNumber>
    </recommendedName>
</protein>
<comment type="pathway">
    <text evidence="3 18">Phospholipid metabolism; CDP-diacylglycerol biosynthesis; CDP-diacylglycerol from sn-glycerol 3-phosphate: step 3/3.</text>
</comment>
<keyword evidence="9" id="KW-0444">Lipid biosynthesis</keyword>
<evidence type="ECO:0000256" key="16">
    <source>
        <dbReference type="ARBA" id="ARBA00023209"/>
    </source>
</evidence>
<keyword evidence="10 18" id="KW-0808">Transferase</keyword>
<evidence type="ECO:0000256" key="13">
    <source>
        <dbReference type="ARBA" id="ARBA00022989"/>
    </source>
</evidence>
<evidence type="ECO:0000256" key="2">
    <source>
        <dbReference type="ARBA" id="ARBA00004651"/>
    </source>
</evidence>
<keyword evidence="16" id="KW-0594">Phospholipid biosynthesis</keyword>
<feature type="transmembrane region" description="Helical" evidence="19">
    <location>
        <begin position="136"/>
        <end position="157"/>
    </location>
</feature>
<dbReference type="GO" id="GO:0005886">
    <property type="term" value="C:plasma membrane"/>
    <property type="evidence" value="ECO:0007669"/>
    <property type="project" value="UniProtKB-SubCell"/>
</dbReference>
<sequence length="267" mass="29293">MQTRIITAIVALAVFVPLVVIGHLPLLLLTIALGWVAMGEMLRMTKTLLVSFEALLSLTGVVALVVPNNFWIWVSDNWPMTVTSDTVVSTIAFLFLLRTVLSKKSFNINDAGVLFLSMVYIGKGFHYFYLADQKGLAVLFFGMLTVWITDSFAYFCGKAYGKHKLAPTISPNKTWEGSVSGSVIAIVVMTVLYSVTGWLHRPVLELLLATVFLSIGGQLGDLIESSFKRHFGVKDSGNILPGHGGILDRFDSMLVVMPMLSILGFLQ</sequence>
<dbReference type="PROSITE" id="PS01315">
    <property type="entry name" value="CDS"/>
    <property type="match status" value="1"/>
</dbReference>
<proteinExistence type="inferred from homology"/>
<evidence type="ECO:0000313" key="21">
    <source>
        <dbReference type="Proteomes" id="UP000199376"/>
    </source>
</evidence>
<evidence type="ECO:0000256" key="3">
    <source>
        <dbReference type="ARBA" id="ARBA00005119"/>
    </source>
</evidence>
<evidence type="ECO:0000256" key="5">
    <source>
        <dbReference type="ARBA" id="ARBA00010185"/>
    </source>
</evidence>
<evidence type="ECO:0000256" key="9">
    <source>
        <dbReference type="ARBA" id="ARBA00022516"/>
    </source>
</evidence>
<dbReference type="GO" id="GO:0004605">
    <property type="term" value="F:phosphatidate cytidylyltransferase activity"/>
    <property type="evidence" value="ECO:0007669"/>
    <property type="project" value="UniProtKB-EC"/>
</dbReference>
<keyword evidence="21" id="KW-1185">Reference proteome</keyword>
<comment type="similarity">
    <text evidence="5 18">Belongs to the CDS family.</text>
</comment>
<dbReference type="InterPro" id="IPR000374">
    <property type="entry name" value="PC_trans"/>
</dbReference>
<evidence type="ECO:0000256" key="7">
    <source>
        <dbReference type="ARBA" id="ARBA00019373"/>
    </source>
</evidence>
<dbReference type="RefSeq" id="WP_091502234.1">
    <property type="nucleotide sequence ID" value="NZ_FOLI01000002.1"/>
</dbReference>
<dbReference type="Proteomes" id="UP000199376">
    <property type="component" value="Unassembled WGS sequence"/>
</dbReference>
<accession>A0A1I1FDE8</accession>
<evidence type="ECO:0000256" key="4">
    <source>
        <dbReference type="ARBA" id="ARBA00005189"/>
    </source>
</evidence>
<evidence type="ECO:0000256" key="12">
    <source>
        <dbReference type="ARBA" id="ARBA00022695"/>
    </source>
</evidence>
<dbReference type="OrthoDB" id="9799199at2"/>
<feature type="transmembrane region" description="Helical" evidence="19">
    <location>
        <begin position="78"/>
        <end position="101"/>
    </location>
</feature>
<evidence type="ECO:0000256" key="10">
    <source>
        <dbReference type="ARBA" id="ARBA00022679"/>
    </source>
</evidence>
<keyword evidence="8" id="KW-1003">Cell membrane</keyword>
<evidence type="ECO:0000256" key="15">
    <source>
        <dbReference type="ARBA" id="ARBA00023136"/>
    </source>
</evidence>
<evidence type="ECO:0000256" key="11">
    <source>
        <dbReference type="ARBA" id="ARBA00022692"/>
    </source>
</evidence>
<dbReference type="GO" id="GO:0016024">
    <property type="term" value="P:CDP-diacylglycerol biosynthetic process"/>
    <property type="evidence" value="ECO:0007669"/>
    <property type="project" value="UniProtKB-UniPathway"/>
</dbReference>
<feature type="transmembrane region" description="Helical" evidence="19">
    <location>
        <begin position="6"/>
        <end position="36"/>
    </location>
</feature>
<evidence type="ECO:0000256" key="19">
    <source>
        <dbReference type="SAM" id="Phobius"/>
    </source>
</evidence>
<keyword evidence="15 19" id="KW-0472">Membrane</keyword>
<keyword evidence="12 18" id="KW-0548">Nucleotidyltransferase</keyword>
<evidence type="ECO:0000256" key="1">
    <source>
        <dbReference type="ARBA" id="ARBA00001698"/>
    </source>
</evidence>
<evidence type="ECO:0000256" key="14">
    <source>
        <dbReference type="ARBA" id="ARBA00023098"/>
    </source>
</evidence>
<keyword evidence="13 19" id="KW-1133">Transmembrane helix</keyword>
<comment type="pathway">
    <text evidence="4">Lipid metabolism.</text>
</comment>
<organism evidence="20 21">
    <name type="scientific">Fructobacillus durionis</name>
    <dbReference type="NCBI Taxonomy" id="283737"/>
    <lineage>
        <taxon>Bacteria</taxon>
        <taxon>Bacillati</taxon>
        <taxon>Bacillota</taxon>
        <taxon>Bacilli</taxon>
        <taxon>Lactobacillales</taxon>
        <taxon>Lactobacillaceae</taxon>
        <taxon>Fructobacillus</taxon>
    </lineage>
</organism>
<dbReference type="PANTHER" id="PTHR46382">
    <property type="entry name" value="PHOSPHATIDATE CYTIDYLYLTRANSFERASE"/>
    <property type="match status" value="1"/>
</dbReference>
<feature type="transmembrane region" description="Helical" evidence="19">
    <location>
        <begin position="48"/>
        <end position="66"/>
    </location>
</feature>
<feature type="transmembrane region" description="Helical" evidence="19">
    <location>
        <begin position="113"/>
        <end position="130"/>
    </location>
</feature>
<reference evidence="20 21" key="1">
    <citation type="submission" date="2016-10" db="EMBL/GenBank/DDBJ databases">
        <authorList>
            <person name="de Groot N.N."/>
        </authorList>
    </citation>
    <scope>NUCLEOTIDE SEQUENCE [LARGE SCALE GENOMIC DNA]</scope>
    <source>
        <strain evidence="20 21">DSM 19113</strain>
    </source>
</reference>
<keyword evidence="14" id="KW-0443">Lipid metabolism</keyword>
<evidence type="ECO:0000256" key="18">
    <source>
        <dbReference type="RuleBase" id="RU003938"/>
    </source>
</evidence>
<evidence type="ECO:0000256" key="17">
    <source>
        <dbReference type="ARBA" id="ARBA00023264"/>
    </source>
</evidence>
<feature type="transmembrane region" description="Helical" evidence="19">
    <location>
        <begin position="178"/>
        <end position="200"/>
    </location>
</feature>
<dbReference type="EC" id="2.7.7.41" evidence="6 18"/>
<dbReference type="PANTHER" id="PTHR46382:SF1">
    <property type="entry name" value="PHOSPHATIDATE CYTIDYLYLTRANSFERASE"/>
    <property type="match status" value="1"/>
</dbReference>